<dbReference type="InterPro" id="IPR010985">
    <property type="entry name" value="Ribbon_hlx_hlx"/>
</dbReference>
<feature type="domain" description="Antitoxin FitA-like ribbon-helix-helix" evidence="1">
    <location>
        <begin position="4"/>
        <end position="36"/>
    </location>
</feature>
<dbReference type="AlphaFoldDB" id="A0A3G8JQF3"/>
<dbReference type="OrthoDB" id="3215765at2"/>
<evidence type="ECO:0000313" key="2">
    <source>
        <dbReference type="EMBL" id="AZG47163.1"/>
    </source>
</evidence>
<protein>
    <submittedName>
        <fullName evidence="2">Antitoxin VapB2</fullName>
    </submittedName>
</protein>
<keyword evidence="3" id="KW-1185">Reference proteome</keyword>
<sequence>MSDILIRGVPDDVVAAIDARAARLGLSRTQYLRRRLALDAGAESTSVTVEDLQSFADTFSALADDHLMSQAWQ</sequence>
<name>A0A3G8JQF3_9ACTN</name>
<dbReference type="KEGG" id="gom:D7316_03771"/>
<accession>A0A3G8JQF3</accession>
<evidence type="ECO:0000313" key="3">
    <source>
        <dbReference type="Proteomes" id="UP000271469"/>
    </source>
</evidence>
<dbReference type="Gene3D" id="1.10.1220.10">
    <property type="entry name" value="Met repressor-like"/>
    <property type="match status" value="1"/>
</dbReference>
<dbReference type="RefSeq" id="WP_124709568.1">
    <property type="nucleotide sequence ID" value="NZ_CP033972.1"/>
</dbReference>
<dbReference type="Pfam" id="PF22513">
    <property type="entry name" value="FitA-like_RHH"/>
    <property type="match status" value="1"/>
</dbReference>
<dbReference type="EMBL" id="CP033972">
    <property type="protein sequence ID" value="AZG47163.1"/>
    <property type="molecule type" value="Genomic_DNA"/>
</dbReference>
<evidence type="ECO:0000259" key="1">
    <source>
        <dbReference type="Pfam" id="PF22513"/>
    </source>
</evidence>
<reference evidence="2 3" key="1">
    <citation type="submission" date="2018-11" db="EMBL/GenBank/DDBJ databases">
        <title>Gordonia insulae sp. nov., isolated from an island soil.</title>
        <authorList>
            <person name="Kim Y.S."/>
            <person name="Kim S.B."/>
        </authorList>
    </citation>
    <scope>NUCLEOTIDE SEQUENCE [LARGE SCALE GENOMIC DNA]</scope>
    <source>
        <strain evidence="2 3">MMS17-SY073</strain>
    </source>
</reference>
<proteinExistence type="predicted"/>
<dbReference type="InterPro" id="IPR053853">
    <property type="entry name" value="FitA-like_RHH"/>
</dbReference>
<dbReference type="Proteomes" id="UP000271469">
    <property type="component" value="Chromosome"/>
</dbReference>
<dbReference type="GO" id="GO:0006355">
    <property type="term" value="P:regulation of DNA-templated transcription"/>
    <property type="evidence" value="ECO:0007669"/>
    <property type="project" value="InterPro"/>
</dbReference>
<dbReference type="SUPFAM" id="SSF47598">
    <property type="entry name" value="Ribbon-helix-helix"/>
    <property type="match status" value="1"/>
</dbReference>
<organism evidence="2 3">
    <name type="scientific">Gordonia insulae</name>
    <dbReference type="NCBI Taxonomy" id="2420509"/>
    <lineage>
        <taxon>Bacteria</taxon>
        <taxon>Bacillati</taxon>
        <taxon>Actinomycetota</taxon>
        <taxon>Actinomycetes</taxon>
        <taxon>Mycobacteriales</taxon>
        <taxon>Gordoniaceae</taxon>
        <taxon>Gordonia</taxon>
    </lineage>
</organism>
<dbReference type="InterPro" id="IPR013321">
    <property type="entry name" value="Arc_rbn_hlx_hlx"/>
</dbReference>
<gene>
    <name evidence="2" type="primary">vapB2</name>
    <name evidence="2" type="ORF">D7316_03771</name>
</gene>